<proteinExistence type="predicted"/>
<gene>
    <name evidence="1" type="ORF">SAMN05421766_107102</name>
</gene>
<evidence type="ECO:0000313" key="1">
    <source>
        <dbReference type="EMBL" id="SIT02941.1"/>
    </source>
</evidence>
<reference evidence="1 2" key="1">
    <citation type="submission" date="2017-01" db="EMBL/GenBank/DDBJ databases">
        <authorList>
            <person name="Varghese N."/>
            <person name="Submissions S."/>
        </authorList>
    </citation>
    <scope>NUCLEOTIDE SEQUENCE [LARGE SCALE GENOMIC DNA]</scope>
    <source>
        <strain evidence="1 2">DSM 2061</strain>
    </source>
</reference>
<keyword evidence="2" id="KW-1185">Reference proteome</keyword>
<organism evidence="1 2">
    <name type="scientific">Zobellia uliginosa</name>
    <dbReference type="NCBI Taxonomy" id="143224"/>
    <lineage>
        <taxon>Bacteria</taxon>
        <taxon>Pseudomonadati</taxon>
        <taxon>Bacteroidota</taxon>
        <taxon>Flavobacteriia</taxon>
        <taxon>Flavobacteriales</taxon>
        <taxon>Flavobacteriaceae</taxon>
        <taxon>Zobellia</taxon>
    </lineage>
</organism>
<protein>
    <recommendedName>
        <fullName evidence="3">Glycosyl hydrolases family 31</fullName>
    </recommendedName>
</protein>
<comment type="caution">
    <text evidence="1">The sequence shown here is derived from an EMBL/GenBank/DDBJ whole genome shotgun (WGS) entry which is preliminary data.</text>
</comment>
<dbReference type="Proteomes" id="UP000185728">
    <property type="component" value="Unassembled WGS sequence"/>
</dbReference>
<sequence length="755" mass="85380">MGKSDAVLRAICKCVLMTFGILLFSCVDKDPQELTLHTSGLTLEFNAEGEISKAIFEKGQVEKALAGHSLLKGCVVTDVQLEKKSDDEIVFLKTVENSTSKQKFQLTETFRATENSIRWEVQIKDDGENWSTPIQTVLNYPVSENVKFWAPWADPRGDLSGGGTDNKEIANAIIGEGDLDDLMSWADPLEPIDVVDGLWHYGAPRYEYQNPGLLYCPFQGDVITIPMVSFWEEKDDIGLSLVLSPEDTLLDIDVRTTKEGELTFSRYNHRLGKGKELGFAMDIVPHQADWRSSLGWVVNRYENYFQPVNPLADQIAGTGAYSNSDVSFDVEKMKKMAFRVNWRASFDFPYMGMFAPPVDETTEWSSFVRFSNRGKVARKTTSMPIMQNYAKKMKDAGFYVLSYFNVTEFGTQIEYPRPESKRTKETPLWRDANDYLYENLADAILFSPEQQKAVLDKGIYSVKPGNPFFTWEKAIAVDPGVESYQNFLVEQAERTVEGIPDSFGICIDRMDWTRFYNHSTDDGVSWMGEQPVGSLFMSWMDIMEKIHPIFHDADKVIYVNNHVKRIEQLKYVDGIFDEFTYSGSALNAIAFLGNQKPTLGWMSTDKQLLPDPDQVIQKFIYMGVFPMAPFPGNDHSMRPSDLADKVYLDYGPLFDQMRGKKWVFEPHVVAITRGEAKVNLFKTNGGYSIPVMYAGTGEAVEVTVRKEGLVKEGLKVVAYYPGDEQPRVLGTSVKAGELKIETPIKRGCAMIKIEI</sequence>
<accession>A0ABY1L0P9</accession>
<evidence type="ECO:0000313" key="2">
    <source>
        <dbReference type="Proteomes" id="UP000185728"/>
    </source>
</evidence>
<name>A0ABY1L0P9_9FLAO</name>
<dbReference type="RefSeq" id="WP_175609924.1">
    <property type="nucleotide sequence ID" value="NZ_FTOB01000007.1"/>
</dbReference>
<dbReference type="PROSITE" id="PS51257">
    <property type="entry name" value="PROKAR_LIPOPROTEIN"/>
    <property type="match status" value="1"/>
</dbReference>
<dbReference type="EMBL" id="FTOB01000007">
    <property type="protein sequence ID" value="SIT02941.1"/>
    <property type="molecule type" value="Genomic_DNA"/>
</dbReference>
<evidence type="ECO:0008006" key="3">
    <source>
        <dbReference type="Google" id="ProtNLM"/>
    </source>
</evidence>